<keyword evidence="7" id="KW-0560">Oxidoreductase</keyword>
<comment type="similarity">
    <text evidence="2 7">Belongs to the cytochrome P450 family.</text>
</comment>
<keyword evidence="8" id="KW-0812">Transmembrane</keyword>
<proteinExistence type="inferred from homology"/>
<evidence type="ECO:0000256" key="2">
    <source>
        <dbReference type="ARBA" id="ARBA00010617"/>
    </source>
</evidence>
<evidence type="ECO:0000256" key="7">
    <source>
        <dbReference type="RuleBase" id="RU000461"/>
    </source>
</evidence>
<dbReference type="PANTHER" id="PTHR24305:SF210">
    <property type="entry name" value="CYTOCHROME P450 MONOOXYGENASE ASQL-RELATED"/>
    <property type="match status" value="1"/>
</dbReference>
<evidence type="ECO:0000313" key="10">
    <source>
        <dbReference type="Proteomes" id="UP000750711"/>
    </source>
</evidence>
<dbReference type="SUPFAM" id="SSF48264">
    <property type="entry name" value="Cytochrome P450"/>
    <property type="match status" value="1"/>
</dbReference>
<dbReference type="InterPro" id="IPR001128">
    <property type="entry name" value="Cyt_P450"/>
</dbReference>
<evidence type="ECO:0000256" key="5">
    <source>
        <dbReference type="ARBA" id="ARBA00023004"/>
    </source>
</evidence>
<keyword evidence="8" id="KW-0472">Membrane</keyword>
<gene>
    <name evidence="9" type="ORF">GP486_006463</name>
</gene>
<evidence type="ECO:0000256" key="8">
    <source>
        <dbReference type="SAM" id="Phobius"/>
    </source>
</evidence>
<evidence type="ECO:0000256" key="4">
    <source>
        <dbReference type="ARBA" id="ARBA00022723"/>
    </source>
</evidence>
<dbReference type="EMBL" id="JAGHQM010001462">
    <property type="protein sequence ID" value="KAH0553466.1"/>
    <property type="molecule type" value="Genomic_DNA"/>
</dbReference>
<comment type="caution">
    <text evidence="9">The sequence shown here is derived from an EMBL/GenBank/DDBJ whole genome shotgun (WGS) entry which is preliminary data.</text>
</comment>
<comment type="cofactor">
    <cofactor evidence="1 6">
        <name>heme</name>
        <dbReference type="ChEBI" id="CHEBI:30413"/>
    </cofactor>
</comment>
<keyword evidence="7" id="KW-0503">Monooxygenase</keyword>
<evidence type="ECO:0000256" key="6">
    <source>
        <dbReference type="PIRSR" id="PIRSR602401-1"/>
    </source>
</evidence>
<dbReference type="CDD" id="cd11058">
    <property type="entry name" value="CYP60B-like"/>
    <property type="match status" value="1"/>
</dbReference>
<dbReference type="PRINTS" id="PR00463">
    <property type="entry name" value="EP450I"/>
</dbReference>
<dbReference type="InterPro" id="IPR002401">
    <property type="entry name" value="Cyt_P450_E_grp-I"/>
</dbReference>
<name>A0A9P8IEF7_9PEZI</name>
<dbReference type="PRINTS" id="PR00385">
    <property type="entry name" value="P450"/>
</dbReference>
<feature type="binding site" description="axial binding residue" evidence="6">
    <location>
        <position position="302"/>
    </location>
    <ligand>
        <name>heme</name>
        <dbReference type="ChEBI" id="CHEBI:30413"/>
    </ligand>
    <ligandPart>
        <name>Fe</name>
        <dbReference type="ChEBI" id="CHEBI:18248"/>
    </ligandPart>
</feature>
<keyword evidence="10" id="KW-1185">Reference proteome</keyword>
<dbReference type="Pfam" id="PF00067">
    <property type="entry name" value="p450"/>
    <property type="match status" value="2"/>
</dbReference>
<dbReference type="InterPro" id="IPR036396">
    <property type="entry name" value="Cyt_P450_sf"/>
</dbReference>
<protein>
    <recommendedName>
        <fullName evidence="11">Cytochrome P450</fullName>
    </recommendedName>
</protein>
<keyword evidence="3 6" id="KW-0349">Heme</keyword>
<dbReference type="Gene3D" id="1.10.630.10">
    <property type="entry name" value="Cytochrome P450"/>
    <property type="match status" value="1"/>
</dbReference>
<keyword evidence="5 6" id="KW-0408">Iron</keyword>
<keyword evidence="4 6" id="KW-0479">Metal-binding</keyword>
<dbReference type="GO" id="GO:0020037">
    <property type="term" value="F:heme binding"/>
    <property type="evidence" value="ECO:0007669"/>
    <property type="project" value="InterPro"/>
</dbReference>
<feature type="transmembrane region" description="Helical" evidence="8">
    <location>
        <begin position="70"/>
        <end position="89"/>
    </location>
</feature>
<keyword evidence="8" id="KW-1133">Transmembrane helix</keyword>
<evidence type="ECO:0000256" key="3">
    <source>
        <dbReference type="ARBA" id="ARBA00022617"/>
    </source>
</evidence>
<accession>A0A9P8IEF7</accession>
<dbReference type="InterPro" id="IPR017972">
    <property type="entry name" value="Cyt_P450_CS"/>
</dbReference>
<reference evidence="9" key="1">
    <citation type="submission" date="2021-03" db="EMBL/GenBank/DDBJ databases">
        <title>Comparative genomics and phylogenomic investigation of the class Geoglossomycetes provide insights into ecological specialization and systematics.</title>
        <authorList>
            <person name="Melie T."/>
            <person name="Pirro S."/>
            <person name="Miller A.N."/>
            <person name="Quandt A."/>
        </authorList>
    </citation>
    <scope>NUCLEOTIDE SEQUENCE</scope>
    <source>
        <strain evidence="9">CAQ_001_2017</strain>
    </source>
</reference>
<dbReference type="PANTHER" id="PTHR24305">
    <property type="entry name" value="CYTOCHROME P450"/>
    <property type="match status" value="1"/>
</dbReference>
<dbReference type="GO" id="GO:0004497">
    <property type="term" value="F:monooxygenase activity"/>
    <property type="evidence" value="ECO:0007669"/>
    <property type="project" value="UniProtKB-KW"/>
</dbReference>
<evidence type="ECO:0000256" key="1">
    <source>
        <dbReference type="ARBA" id="ARBA00001971"/>
    </source>
</evidence>
<dbReference type="GO" id="GO:0016705">
    <property type="term" value="F:oxidoreductase activity, acting on paired donors, with incorporation or reduction of molecular oxygen"/>
    <property type="evidence" value="ECO:0007669"/>
    <property type="project" value="InterPro"/>
</dbReference>
<organism evidence="9 10">
    <name type="scientific">Trichoglossum hirsutum</name>
    <dbReference type="NCBI Taxonomy" id="265104"/>
    <lineage>
        <taxon>Eukaryota</taxon>
        <taxon>Fungi</taxon>
        <taxon>Dikarya</taxon>
        <taxon>Ascomycota</taxon>
        <taxon>Pezizomycotina</taxon>
        <taxon>Geoglossomycetes</taxon>
        <taxon>Geoglossales</taxon>
        <taxon>Geoglossaceae</taxon>
        <taxon>Trichoglossum</taxon>
    </lineage>
</organism>
<dbReference type="AlphaFoldDB" id="A0A9P8IEF7"/>
<dbReference type="GO" id="GO:0005506">
    <property type="term" value="F:iron ion binding"/>
    <property type="evidence" value="ECO:0007669"/>
    <property type="project" value="InterPro"/>
</dbReference>
<dbReference type="InterPro" id="IPR050121">
    <property type="entry name" value="Cytochrome_P450_monoxygenase"/>
</dbReference>
<sequence length="306" mass="34394">MILLISNMREDAKEGREVDMVQNFNLATFDIISDLSFGESFGGLRVRTAHPWIKAFFDIATIGTIMTQLVLLKIPIISVLAGVLVLPMLRKRLGIMSYTRDKIEKRIDQITDRPDFMSYVLRHNDEKGMSREEIQATFSVLMIAGSETTATSLAGCTYLLQKHPRVRQKLHAEIRDTFLDDKEITMLSVSHLTYLDAVIGESLRLYPPVPIALSRMTPPEGAVICGHWVPGNVCLLQMRLSYSLTVIQVSVGVPQFAAYTSPLNFVEPDSFAPERMLHEHDAKFDKDRKAVLQPFSAGPRNCIGKK</sequence>
<dbReference type="PROSITE" id="PS00086">
    <property type="entry name" value="CYTOCHROME_P450"/>
    <property type="match status" value="1"/>
</dbReference>
<evidence type="ECO:0000313" key="9">
    <source>
        <dbReference type="EMBL" id="KAH0553466.1"/>
    </source>
</evidence>
<evidence type="ECO:0008006" key="11">
    <source>
        <dbReference type="Google" id="ProtNLM"/>
    </source>
</evidence>
<dbReference type="Proteomes" id="UP000750711">
    <property type="component" value="Unassembled WGS sequence"/>
</dbReference>